<sequence length="602" mass="66150">MKLQLQLFSIALVLLSSLSVQAQEDTPDWQWAKRGGNTSGLIGSDLLGYGMERVLEVVVDTDNNYYFLAEVGSSQTDYDGMPLTAYSINGSRKDIYVFSTDCEGNLRWDKMIGGGIDDSANSIGLDSNNNVYVSGYVRNSSTTPPPPHFDTDSIKGPANSQAGEMLKNMFIIKYDQDGNYQWLREPEGALSGTFGGYFMRSFIEADGTSHHFVRFYEGTHLDGQLTVADGELQAAIVVYDADGNLERFFTIDMETYNFYDHQMVYDANLNRYYIADTKRNQDDSDAPSIDGYGVASGAEKAFYLAALDDQGNVIWYHENQHRNIYSLGDLKLDDNGNIYLTGKYTGDGVLDSNLEFTPDSFVGFEFMTAPMEDPQGPFLVKLDSDGNLIWGTNAIEYSPFPGRSIAIDGDDVYLGLGILGNSWGGVNVPGPELQGLVPDPSIIHFDAATGDVENVISMPQTSSYHDAFMSIALDSYGNIIGGGYFGGSLFSNHSVETLNNIGGDSDFFIAQYGSGNCSETASSEDFNKTKLKIHPNPTSGIVNIIYEDELTTYKVYDLQGKVLQAGSLKHKQINLSKLQPGLYMLSLTDTDGNQSYVKVVRE</sequence>
<dbReference type="SUPFAM" id="SSF63829">
    <property type="entry name" value="Calcium-dependent phosphotriesterase"/>
    <property type="match status" value="1"/>
</dbReference>
<feature type="domain" description="Secretion system C-terminal sorting" evidence="3">
    <location>
        <begin position="533"/>
        <end position="599"/>
    </location>
</feature>
<dbReference type="Proteomes" id="UP000198820">
    <property type="component" value="Unassembled WGS sequence"/>
</dbReference>
<dbReference type="NCBIfam" id="TIGR04183">
    <property type="entry name" value="Por_Secre_tail"/>
    <property type="match status" value="1"/>
</dbReference>
<gene>
    <name evidence="4" type="ORF">SAMN05421540_101192</name>
</gene>
<name>A0A1H3VPS3_9FLAO</name>
<evidence type="ECO:0000313" key="4">
    <source>
        <dbReference type="EMBL" id="SDZ76112.1"/>
    </source>
</evidence>
<keyword evidence="1 2" id="KW-0732">Signal</keyword>
<keyword evidence="5" id="KW-1185">Reference proteome</keyword>
<evidence type="ECO:0000256" key="2">
    <source>
        <dbReference type="SAM" id="SignalP"/>
    </source>
</evidence>
<evidence type="ECO:0000313" key="5">
    <source>
        <dbReference type="Proteomes" id="UP000198820"/>
    </source>
</evidence>
<dbReference type="PANTHER" id="PTHR35580:SF1">
    <property type="entry name" value="PHYTASE-LIKE DOMAIN-CONTAINING PROTEIN"/>
    <property type="match status" value="1"/>
</dbReference>
<reference evidence="4 5" key="1">
    <citation type="submission" date="2016-10" db="EMBL/GenBank/DDBJ databases">
        <authorList>
            <person name="de Groot N.N."/>
        </authorList>
    </citation>
    <scope>NUCLEOTIDE SEQUENCE [LARGE SCALE GENOMIC DNA]</scope>
    <source>
        <strain evidence="4 5">DSM 23581</strain>
    </source>
</reference>
<dbReference type="InterPro" id="IPR026444">
    <property type="entry name" value="Secre_tail"/>
</dbReference>
<dbReference type="EMBL" id="FNQF01000001">
    <property type="protein sequence ID" value="SDZ76112.1"/>
    <property type="molecule type" value="Genomic_DNA"/>
</dbReference>
<dbReference type="STRING" id="908615.SAMN05421540_101192"/>
<dbReference type="PANTHER" id="PTHR35580">
    <property type="entry name" value="CELL SURFACE GLYCOPROTEIN (S-LAYER PROTEIN)-LIKE PROTEIN"/>
    <property type="match status" value="1"/>
</dbReference>
<proteinExistence type="predicted"/>
<dbReference type="InterPro" id="IPR052918">
    <property type="entry name" value="Motility_Chemotaxis_Reg"/>
</dbReference>
<protein>
    <submittedName>
        <fullName evidence="4">Por secretion system C-terminal sorting domain-containing protein</fullName>
    </submittedName>
</protein>
<evidence type="ECO:0000259" key="3">
    <source>
        <dbReference type="Pfam" id="PF18962"/>
    </source>
</evidence>
<organism evidence="4 5">
    <name type="scientific">Psychroflexus halocasei</name>
    <dbReference type="NCBI Taxonomy" id="908615"/>
    <lineage>
        <taxon>Bacteria</taxon>
        <taxon>Pseudomonadati</taxon>
        <taxon>Bacteroidota</taxon>
        <taxon>Flavobacteriia</taxon>
        <taxon>Flavobacteriales</taxon>
        <taxon>Flavobacteriaceae</taxon>
        <taxon>Psychroflexus</taxon>
    </lineage>
</organism>
<dbReference type="AlphaFoldDB" id="A0A1H3VPS3"/>
<evidence type="ECO:0000256" key="1">
    <source>
        <dbReference type="ARBA" id="ARBA00022729"/>
    </source>
</evidence>
<feature type="signal peptide" evidence="2">
    <location>
        <begin position="1"/>
        <end position="22"/>
    </location>
</feature>
<dbReference type="RefSeq" id="WP_093238129.1">
    <property type="nucleotide sequence ID" value="NZ_FNQF01000001.1"/>
</dbReference>
<accession>A0A1H3VPS3</accession>
<feature type="chain" id="PRO_5011575805" evidence="2">
    <location>
        <begin position="23"/>
        <end position="602"/>
    </location>
</feature>
<dbReference type="Pfam" id="PF18962">
    <property type="entry name" value="Por_Secre_tail"/>
    <property type="match status" value="1"/>
</dbReference>